<keyword evidence="12" id="KW-0808">Transferase</keyword>
<keyword evidence="13" id="KW-1185">Reference proteome</keyword>
<dbReference type="CDD" id="cd00756">
    <property type="entry name" value="MoaE"/>
    <property type="match status" value="1"/>
</dbReference>
<dbReference type="GO" id="GO:0030366">
    <property type="term" value="F:molybdopterin synthase activity"/>
    <property type="evidence" value="ECO:0007669"/>
    <property type="project" value="UniProtKB-EC"/>
</dbReference>
<evidence type="ECO:0000256" key="8">
    <source>
        <dbReference type="ARBA" id="ARBA00030407"/>
    </source>
</evidence>
<dbReference type="EMBL" id="JAKGAS010000006">
    <property type="protein sequence ID" value="MCF2949001.1"/>
    <property type="molecule type" value="Genomic_DNA"/>
</dbReference>
<comment type="similarity">
    <text evidence="2">Belongs to the MoaE family.</text>
</comment>
<evidence type="ECO:0000313" key="13">
    <source>
        <dbReference type="Proteomes" id="UP001521137"/>
    </source>
</evidence>
<sequence length="156" mass="17974">MSLSYYKQTVIRVQTDDFNLAAEYKKLRDNNPKDGAIVTFVGLVRDFNQSGEVSGLFLEHYPAMTEKSLAEIVDQARSRWSIGRVTVIHRVGQLNVSEQIVFVGVSSQHRQEAFHANEFIMDFLKTQAPFWKKENSKKGDTWVQAKVTDQYKAKNW</sequence>
<dbReference type="RefSeq" id="WP_235313038.1">
    <property type="nucleotide sequence ID" value="NZ_JAKGAS010000006.1"/>
</dbReference>
<dbReference type="SUPFAM" id="SSF54690">
    <property type="entry name" value="Molybdopterin synthase subunit MoaE"/>
    <property type="match status" value="1"/>
</dbReference>
<protein>
    <recommendedName>
        <fullName evidence="4">Molybdopterin synthase catalytic subunit</fullName>
        <ecNumber evidence="3">2.8.1.12</ecNumber>
    </recommendedName>
    <alternativeName>
        <fullName evidence="9">MPT synthase subunit 2</fullName>
    </alternativeName>
    <alternativeName>
        <fullName evidence="7">Molybdenum cofactor biosynthesis protein E</fullName>
    </alternativeName>
    <alternativeName>
        <fullName evidence="8">Molybdopterin-converting factor large subunit</fullName>
    </alternativeName>
    <alternativeName>
        <fullName evidence="10">Molybdopterin-converting factor subunit 2</fullName>
    </alternativeName>
</protein>
<dbReference type="Proteomes" id="UP001521137">
    <property type="component" value="Unassembled WGS sequence"/>
</dbReference>
<dbReference type="PANTHER" id="PTHR23404">
    <property type="entry name" value="MOLYBDOPTERIN SYNTHASE RELATED"/>
    <property type="match status" value="1"/>
</dbReference>
<evidence type="ECO:0000256" key="10">
    <source>
        <dbReference type="ARBA" id="ARBA00032474"/>
    </source>
</evidence>
<comment type="pathway">
    <text evidence="1">Cofactor biosynthesis; molybdopterin biosynthesis.</text>
</comment>
<keyword evidence="5" id="KW-0501">Molybdenum cofactor biosynthesis</keyword>
<dbReference type="Gene3D" id="3.90.1170.40">
    <property type="entry name" value="Molybdopterin biosynthesis MoaE subunit"/>
    <property type="match status" value="1"/>
</dbReference>
<comment type="caution">
    <text evidence="12">The sequence shown here is derived from an EMBL/GenBank/DDBJ whole genome shotgun (WGS) entry which is preliminary data.</text>
</comment>
<name>A0ABS9DBI9_9ALTE</name>
<evidence type="ECO:0000256" key="5">
    <source>
        <dbReference type="ARBA" id="ARBA00023150"/>
    </source>
</evidence>
<evidence type="ECO:0000256" key="4">
    <source>
        <dbReference type="ARBA" id="ARBA00013858"/>
    </source>
</evidence>
<organism evidence="12 13">
    <name type="scientific">Paraglaciecola algarum</name>
    <dbReference type="NCBI Taxonomy" id="3050085"/>
    <lineage>
        <taxon>Bacteria</taxon>
        <taxon>Pseudomonadati</taxon>
        <taxon>Pseudomonadota</taxon>
        <taxon>Gammaproteobacteria</taxon>
        <taxon>Alteromonadales</taxon>
        <taxon>Alteromonadaceae</taxon>
        <taxon>Paraglaciecola</taxon>
    </lineage>
</organism>
<proteinExistence type="inferred from homology"/>
<dbReference type="Pfam" id="PF02391">
    <property type="entry name" value="MoaE"/>
    <property type="match status" value="1"/>
</dbReference>
<reference evidence="12 13" key="1">
    <citation type="submission" date="2022-01" db="EMBL/GenBank/DDBJ databases">
        <title>Paraglaciecola sp. G1-23.</title>
        <authorList>
            <person name="Jin M.S."/>
            <person name="Han D.M."/>
            <person name="Kim H.M."/>
            <person name="Jeon C.O."/>
        </authorList>
    </citation>
    <scope>NUCLEOTIDE SEQUENCE [LARGE SCALE GENOMIC DNA]</scope>
    <source>
        <strain evidence="12 13">G1-23</strain>
    </source>
</reference>
<dbReference type="NCBIfam" id="NF007959">
    <property type="entry name" value="PRK10678.1"/>
    <property type="match status" value="1"/>
</dbReference>
<comment type="catalytic activity">
    <reaction evidence="11">
        <text>2 [molybdopterin-synthase sulfur-carrier protein]-C-terminal-Gly-aminoethanethioate + cyclic pyranopterin phosphate + H2O = molybdopterin + 2 [molybdopterin-synthase sulfur-carrier protein]-C-terminal Gly-Gly + 2 H(+)</text>
        <dbReference type="Rhea" id="RHEA:26333"/>
        <dbReference type="Rhea" id="RHEA-COMP:12202"/>
        <dbReference type="Rhea" id="RHEA-COMP:19907"/>
        <dbReference type="ChEBI" id="CHEBI:15377"/>
        <dbReference type="ChEBI" id="CHEBI:15378"/>
        <dbReference type="ChEBI" id="CHEBI:58698"/>
        <dbReference type="ChEBI" id="CHEBI:59648"/>
        <dbReference type="ChEBI" id="CHEBI:90778"/>
        <dbReference type="ChEBI" id="CHEBI:232372"/>
        <dbReference type="EC" id="2.8.1.12"/>
    </reaction>
</comment>
<evidence type="ECO:0000256" key="1">
    <source>
        <dbReference type="ARBA" id="ARBA00005046"/>
    </source>
</evidence>
<evidence type="ECO:0000256" key="3">
    <source>
        <dbReference type="ARBA" id="ARBA00011950"/>
    </source>
</evidence>
<comment type="subunit">
    <text evidence="6">Heterotetramer of 2 MoaD subunits and 2 MoaE subunits. Also stable as homodimer. The enzyme changes between these two forms during catalysis.</text>
</comment>
<gene>
    <name evidence="12" type="primary">moaE</name>
    <name evidence="12" type="ORF">L0668_12840</name>
</gene>
<evidence type="ECO:0000313" key="12">
    <source>
        <dbReference type="EMBL" id="MCF2949001.1"/>
    </source>
</evidence>
<dbReference type="InterPro" id="IPR036563">
    <property type="entry name" value="MoaE_sf"/>
</dbReference>
<dbReference type="EC" id="2.8.1.12" evidence="3"/>
<evidence type="ECO:0000256" key="2">
    <source>
        <dbReference type="ARBA" id="ARBA00005426"/>
    </source>
</evidence>
<evidence type="ECO:0000256" key="7">
    <source>
        <dbReference type="ARBA" id="ARBA00029745"/>
    </source>
</evidence>
<dbReference type="InterPro" id="IPR003448">
    <property type="entry name" value="Mopterin_biosynth_MoaE"/>
</dbReference>
<evidence type="ECO:0000256" key="9">
    <source>
        <dbReference type="ARBA" id="ARBA00030781"/>
    </source>
</evidence>
<evidence type="ECO:0000256" key="6">
    <source>
        <dbReference type="ARBA" id="ARBA00026066"/>
    </source>
</evidence>
<accession>A0ABS9DBI9</accession>
<evidence type="ECO:0000256" key="11">
    <source>
        <dbReference type="ARBA" id="ARBA00049878"/>
    </source>
</evidence>